<dbReference type="InterPro" id="IPR009279">
    <property type="entry name" value="Portal_Mu"/>
</dbReference>
<name>A0A081NL55_9GAMM</name>
<feature type="region of interest" description="Disordered" evidence="1">
    <location>
        <begin position="409"/>
        <end position="434"/>
    </location>
</feature>
<evidence type="ECO:0000313" key="3">
    <source>
        <dbReference type="Proteomes" id="UP000028073"/>
    </source>
</evidence>
<evidence type="ECO:0000256" key="1">
    <source>
        <dbReference type="SAM" id="MobiDB-lite"/>
    </source>
</evidence>
<gene>
    <name evidence="2" type="ORF">GZ78_04065</name>
</gene>
<sequence>MAKSTIQDINGNPFDLDLEGQQTDNESKLAMLRQHYSDHPSSGLTPHKLAGILKNAEDNDLIAQSELAADFEEKDGHLFSELSKRRRAVLGYDWRITPPADASDAEKDDAAMIESMLRQCTWLEDALFDMTDCILKGFSALELEWENFGGEMLPVSAEQRDSAWFQTNPHDRNELRLRDGSYEGVALRAFGWINHCARAKSGYLGRQGLVRVLAWPFIFKNYSVRDLAEFLEIYGLPIRLGKYPGGATEKEKATLLRAVMSIGHNAGGIIPQGMEIDFERASSTANADSFMKMVDWCERTQSKAILGGTLTSQADGKSSTNALGNVHNEVRKELTESDARQLARTVTRDLVYPIYVLNGRSYQNPRRIPQFQFDFTEPGDIAALSKALPGLVNAGVRIPLNWANQELQIPEPKEDEEILTSPKAQSPVLDQSQTETALKGPLNSALAILKTDAEQPQSHLDDALGSIPAESLQALMMPMLEPLIKAIETEGPEAAMEQLAELYPTMDDTELTEQLSRVLFVAQTWGRLNAQK</sequence>
<organism evidence="2 3">
    <name type="scientific">Endozoicomonas numazuensis</name>
    <dbReference type="NCBI Taxonomy" id="1137799"/>
    <lineage>
        <taxon>Bacteria</taxon>
        <taxon>Pseudomonadati</taxon>
        <taxon>Pseudomonadota</taxon>
        <taxon>Gammaproteobacteria</taxon>
        <taxon>Oceanospirillales</taxon>
        <taxon>Endozoicomonadaceae</taxon>
        <taxon>Endozoicomonas</taxon>
    </lineage>
</organism>
<feature type="compositionally biased region" description="Polar residues" evidence="1">
    <location>
        <begin position="422"/>
        <end position="434"/>
    </location>
</feature>
<feature type="compositionally biased region" description="Polar residues" evidence="1">
    <location>
        <begin position="1"/>
        <end position="10"/>
    </location>
</feature>
<comment type="caution">
    <text evidence="2">The sequence shown here is derived from an EMBL/GenBank/DDBJ whole genome shotgun (WGS) entry which is preliminary data.</text>
</comment>
<dbReference type="OrthoDB" id="9797300at2"/>
<dbReference type="EMBL" id="JOKH01000001">
    <property type="protein sequence ID" value="KEQ19178.1"/>
    <property type="molecule type" value="Genomic_DNA"/>
</dbReference>
<reference evidence="2 3" key="1">
    <citation type="submission" date="2014-06" db="EMBL/GenBank/DDBJ databases">
        <title>Whole Genome Sequences of Three Symbiotic Endozoicomonas Bacteria.</title>
        <authorList>
            <person name="Neave M.J."/>
            <person name="Apprill A."/>
            <person name="Voolstra C.R."/>
        </authorList>
    </citation>
    <scope>NUCLEOTIDE SEQUENCE [LARGE SCALE GENOMIC DNA]</scope>
    <source>
        <strain evidence="2 3">DSM 25634</strain>
    </source>
</reference>
<evidence type="ECO:0000313" key="2">
    <source>
        <dbReference type="EMBL" id="KEQ19178.1"/>
    </source>
</evidence>
<keyword evidence="3" id="KW-1185">Reference proteome</keyword>
<dbReference type="eggNOG" id="COG4383">
    <property type="taxonomic scope" value="Bacteria"/>
</dbReference>
<dbReference type="Proteomes" id="UP000028073">
    <property type="component" value="Unassembled WGS sequence"/>
</dbReference>
<dbReference type="RefSeq" id="WP_034834112.1">
    <property type="nucleotide sequence ID" value="NZ_JOKH01000001.1"/>
</dbReference>
<protein>
    <recommendedName>
        <fullName evidence="4">Mu-like prophage FluMu protein gp29</fullName>
    </recommendedName>
</protein>
<proteinExistence type="predicted"/>
<dbReference type="AlphaFoldDB" id="A0A081NL55"/>
<feature type="region of interest" description="Disordered" evidence="1">
    <location>
        <begin position="1"/>
        <end position="20"/>
    </location>
</feature>
<evidence type="ECO:0008006" key="4">
    <source>
        <dbReference type="Google" id="ProtNLM"/>
    </source>
</evidence>
<dbReference type="STRING" id="1137799.GZ78_04065"/>
<dbReference type="Pfam" id="PF06074">
    <property type="entry name" value="Portal_Mu"/>
    <property type="match status" value="1"/>
</dbReference>
<accession>A0A081NL55</accession>